<dbReference type="GeneID" id="54555225"/>
<protein>
    <submittedName>
        <fullName evidence="3">Uncharacterized protein</fullName>
    </submittedName>
</protein>
<evidence type="ECO:0000256" key="1">
    <source>
        <dbReference type="SAM" id="MobiDB-lite"/>
    </source>
</evidence>
<feature type="compositionally biased region" description="Polar residues" evidence="1">
    <location>
        <begin position="287"/>
        <end position="311"/>
    </location>
</feature>
<feature type="compositionally biased region" description="Low complexity" evidence="1">
    <location>
        <begin position="157"/>
        <end position="167"/>
    </location>
</feature>
<feature type="region of interest" description="Disordered" evidence="1">
    <location>
        <begin position="140"/>
        <end position="180"/>
    </location>
</feature>
<reference evidence="3" key="1">
    <citation type="journal article" date="2020" name="Stud. Mycol.">
        <title>101 Dothideomycetes genomes: a test case for predicting lifestyles and emergence of pathogens.</title>
        <authorList>
            <person name="Haridas S."/>
            <person name="Albert R."/>
            <person name="Binder M."/>
            <person name="Bloem J."/>
            <person name="Labutti K."/>
            <person name="Salamov A."/>
            <person name="Andreopoulos B."/>
            <person name="Baker S."/>
            <person name="Barry K."/>
            <person name="Bills G."/>
            <person name="Bluhm B."/>
            <person name="Cannon C."/>
            <person name="Castanera R."/>
            <person name="Culley D."/>
            <person name="Daum C."/>
            <person name="Ezra D."/>
            <person name="Gonzalez J."/>
            <person name="Henrissat B."/>
            <person name="Kuo A."/>
            <person name="Liang C."/>
            <person name="Lipzen A."/>
            <person name="Lutzoni F."/>
            <person name="Magnuson J."/>
            <person name="Mondo S."/>
            <person name="Nolan M."/>
            <person name="Ohm R."/>
            <person name="Pangilinan J."/>
            <person name="Park H.-J."/>
            <person name="Ramirez L."/>
            <person name="Alfaro M."/>
            <person name="Sun H."/>
            <person name="Tritt A."/>
            <person name="Yoshinaga Y."/>
            <person name="Zwiers L.-H."/>
            <person name="Turgeon B."/>
            <person name="Goodwin S."/>
            <person name="Spatafora J."/>
            <person name="Crous P."/>
            <person name="Grigoriev I."/>
        </authorList>
    </citation>
    <scope>NUCLEOTIDE SEQUENCE</scope>
    <source>
        <strain evidence="3">CBS 379.55</strain>
    </source>
</reference>
<keyword evidence="4" id="KW-1185">Reference proteome</keyword>
<keyword evidence="2" id="KW-0472">Membrane</keyword>
<feature type="region of interest" description="Disordered" evidence="1">
    <location>
        <begin position="282"/>
        <end position="311"/>
    </location>
</feature>
<name>A0A6A6JTI4_WESOR</name>
<feature type="compositionally biased region" description="Basic residues" evidence="1">
    <location>
        <begin position="143"/>
        <end position="156"/>
    </location>
</feature>
<dbReference type="OrthoDB" id="4492972at2759"/>
<organism evidence="3 4">
    <name type="scientific">Westerdykella ornata</name>
    <dbReference type="NCBI Taxonomy" id="318751"/>
    <lineage>
        <taxon>Eukaryota</taxon>
        <taxon>Fungi</taxon>
        <taxon>Dikarya</taxon>
        <taxon>Ascomycota</taxon>
        <taxon>Pezizomycotina</taxon>
        <taxon>Dothideomycetes</taxon>
        <taxon>Pleosporomycetidae</taxon>
        <taxon>Pleosporales</taxon>
        <taxon>Sporormiaceae</taxon>
        <taxon>Westerdykella</taxon>
    </lineage>
</organism>
<dbReference type="AlphaFoldDB" id="A0A6A6JTI4"/>
<gene>
    <name evidence="3" type="ORF">EI97DRAFT_481803</name>
</gene>
<keyword evidence="2" id="KW-0812">Transmembrane</keyword>
<sequence length="311" mass="34059">MNVVWLCITGSTDASLHSKRNTVLSKQSILYTSAPHRPSTFTSFQQLNPSIRGLLSNSCSSLLQSLSPYTVAMGGFRSLFYLAGPPILLAVSIPMMIFAVITTTVAISALTLRVSIVYFELAVALIQAYLFPPLPKPFPEKTTKRHASPHRTRHRLGSLTSSTSSDTPRPPPLHNKSASFVSLVGPGEVTRDYEGLGGWRMAGEKEDEALWAGMNSRLELPAMTPKRHHHRSLTAGSHSPRWRRSPTQSRARTPCTCDEKHAAGGYFSLQPSVSSTRLLEMKELRQRNTGGSNTSGATSRRTSVTMKEQGP</sequence>
<dbReference type="EMBL" id="ML986486">
    <property type="protein sequence ID" value="KAF2279423.1"/>
    <property type="molecule type" value="Genomic_DNA"/>
</dbReference>
<feature type="region of interest" description="Disordered" evidence="1">
    <location>
        <begin position="224"/>
        <end position="255"/>
    </location>
</feature>
<evidence type="ECO:0000256" key="2">
    <source>
        <dbReference type="SAM" id="Phobius"/>
    </source>
</evidence>
<dbReference type="Proteomes" id="UP000800097">
    <property type="component" value="Unassembled WGS sequence"/>
</dbReference>
<accession>A0A6A6JTI4</accession>
<dbReference type="RefSeq" id="XP_033656962.1">
    <property type="nucleotide sequence ID" value="XM_033802050.1"/>
</dbReference>
<feature type="transmembrane region" description="Helical" evidence="2">
    <location>
        <begin position="87"/>
        <end position="110"/>
    </location>
</feature>
<keyword evidence="2" id="KW-1133">Transmembrane helix</keyword>
<feature type="transmembrane region" description="Helical" evidence="2">
    <location>
        <begin position="116"/>
        <end position="135"/>
    </location>
</feature>
<evidence type="ECO:0000313" key="3">
    <source>
        <dbReference type="EMBL" id="KAF2279423.1"/>
    </source>
</evidence>
<proteinExistence type="predicted"/>
<evidence type="ECO:0000313" key="4">
    <source>
        <dbReference type="Proteomes" id="UP000800097"/>
    </source>
</evidence>